<feature type="domain" description="GH18" evidence="1">
    <location>
        <begin position="1"/>
        <end position="85"/>
    </location>
</feature>
<protein>
    <recommendedName>
        <fullName evidence="1">GH18 domain-containing protein</fullName>
    </recommendedName>
</protein>
<dbReference type="InterPro" id="IPR029070">
    <property type="entry name" value="Chitinase_insertion_sf"/>
</dbReference>
<reference evidence="2" key="1">
    <citation type="submission" date="2023-10" db="EMBL/GenBank/DDBJ databases">
        <title>Genome assembly of Pristionchus species.</title>
        <authorList>
            <person name="Yoshida K."/>
            <person name="Sommer R.J."/>
        </authorList>
    </citation>
    <scope>NUCLEOTIDE SEQUENCE</scope>
    <source>
        <strain evidence="2">RS5133</strain>
    </source>
</reference>
<organism evidence="2 3">
    <name type="scientific">Pristionchus fissidentatus</name>
    <dbReference type="NCBI Taxonomy" id="1538716"/>
    <lineage>
        <taxon>Eukaryota</taxon>
        <taxon>Metazoa</taxon>
        <taxon>Ecdysozoa</taxon>
        <taxon>Nematoda</taxon>
        <taxon>Chromadorea</taxon>
        <taxon>Rhabditida</taxon>
        <taxon>Rhabditina</taxon>
        <taxon>Diplogasteromorpha</taxon>
        <taxon>Diplogasteroidea</taxon>
        <taxon>Neodiplogasteridae</taxon>
        <taxon>Pristionchus</taxon>
    </lineage>
</organism>
<dbReference type="Gene3D" id="3.10.50.10">
    <property type="match status" value="1"/>
</dbReference>
<accession>A0AAV5UZ27</accession>
<sequence length="141" mass="15796">VCELERDPDSRVYFDSNRSVPFLINGNQFVAYENPRSIRSKTTWASMERLGGIAVFDAQLDNPKGLCPQQPFPLLSAMADAQVCHSCVQKDEVFRCDPLFTVSCSYRLPTAHEPSPMSIDKISFDPCDQIVVEEVFLTDSG</sequence>
<gene>
    <name evidence="2" type="ORF">PFISCL1PPCAC_2812</name>
</gene>
<dbReference type="SUPFAM" id="SSF51445">
    <property type="entry name" value="(Trans)glycosidases"/>
    <property type="match status" value="1"/>
</dbReference>
<dbReference type="PROSITE" id="PS51910">
    <property type="entry name" value="GH18_2"/>
    <property type="match status" value="1"/>
</dbReference>
<dbReference type="AlphaFoldDB" id="A0AAV5UZ27"/>
<dbReference type="GO" id="GO:0005975">
    <property type="term" value="P:carbohydrate metabolic process"/>
    <property type="evidence" value="ECO:0007669"/>
    <property type="project" value="InterPro"/>
</dbReference>
<dbReference type="InterPro" id="IPR017853">
    <property type="entry name" value="GH"/>
</dbReference>
<dbReference type="Proteomes" id="UP001432322">
    <property type="component" value="Unassembled WGS sequence"/>
</dbReference>
<name>A0AAV5UZ27_9BILA</name>
<evidence type="ECO:0000259" key="1">
    <source>
        <dbReference type="PROSITE" id="PS51910"/>
    </source>
</evidence>
<evidence type="ECO:0000313" key="3">
    <source>
        <dbReference type="Proteomes" id="UP001432322"/>
    </source>
</evidence>
<dbReference type="Gene3D" id="3.20.20.80">
    <property type="entry name" value="Glycosidases"/>
    <property type="match status" value="1"/>
</dbReference>
<dbReference type="InterPro" id="IPR001223">
    <property type="entry name" value="Glyco_hydro18_cat"/>
</dbReference>
<feature type="non-terminal residue" evidence="2">
    <location>
        <position position="1"/>
    </location>
</feature>
<proteinExistence type="predicted"/>
<keyword evidence="3" id="KW-1185">Reference proteome</keyword>
<dbReference type="EMBL" id="BTSY01000001">
    <property type="protein sequence ID" value="GMT11515.1"/>
    <property type="molecule type" value="Genomic_DNA"/>
</dbReference>
<dbReference type="Pfam" id="PF00704">
    <property type="entry name" value="Glyco_hydro_18"/>
    <property type="match status" value="1"/>
</dbReference>
<feature type="non-terminal residue" evidence="2">
    <location>
        <position position="141"/>
    </location>
</feature>
<comment type="caution">
    <text evidence="2">The sequence shown here is derived from an EMBL/GenBank/DDBJ whole genome shotgun (WGS) entry which is preliminary data.</text>
</comment>
<evidence type="ECO:0000313" key="2">
    <source>
        <dbReference type="EMBL" id="GMT11515.1"/>
    </source>
</evidence>